<reference evidence="18 19" key="1">
    <citation type="submission" date="2019-11" db="EMBL/GenBank/DDBJ databases">
        <authorList>
            <person name="Ren C."/>
            <person name="Wang H."/>
            <person name="Xu Y."/>
        </authorList>
    </citation>
    <scope>NUCLEOTIDE SEQUENCE [LARGE SCALE GENOMIC DNA]</scope>
    <source>
        <strain evidence="19">JNU-WLY1368</strain>
        <strain evidence="16 18">LBM 19010</strain>
    </source>
</reference>
<evidence type="ECO:0000256" key="4">
    <source>
        <dbReference type="ARBA" id="ARBA00022553"/>
    </source>
</evidence>
<keyword evidence="11 12" id="KW-0472">Membrane</keyword>
<dbReference type="PANTHER" id="PTHR30505">
    <property type="entry name" value="FRUCTOSE-LIKE PERMEASE"/>
    <property type="match status" value="1"/>
</dbReference>
<feature type="domain" description="PTS EIIA type-2" evidence="13">
    <location>
        <begin position="5"/>
        <end position="146"/>
    </location>
</feature>
<dbReference type="AlphaFoldDB" id="A0A859DSH6"/>
<dbReference type="EMBL" id="CP046161">
    <property type="protein sequence ID" value="QKO30123.1"/>
    <property type="molecule type" value="Genomic_DNA"/>
</dbReference>
<evidence type="ECO:0000256" key="11">
    <source>
        <dbReference type="ARBA" id="ARBA00023136"/>
    </source>
</evidence>
<feature type="transmembrane region" description="Helical" evidence="12">
    <location>
        <begin position="486"/>
        <end position="505"/>
    </location>
</feature>
<evidence type="ECO:0000256" key="9">
    <source>
        <dbReference type="ARBA" id="ARBA00022777"/>
    </source>
</evidence>
<dbReference type="InterPro" id="IPR006327">
    <property type="entry name" value="PTS_IIC_fruc"/>
</dbReference>
<keyword evidence="4" id="KW-0597">Phosphoprotein</keyword>
<feature type="transmembrane region" description="Helical" evidence="12">
    <location>
        <begin position="439"/>
        <end position="458"/>
    </location>
</feature>
<evidence type="ECO:0000313" key="19">
    <source>
        <dbReference type="Proteomes" id="UP000509623"/>
    </source>
</evidence>
<dbReference type="GO" id="GO:0090563">
    <property type="term" value="F:protein-phosphocysteine-sugar phosphotransferase activity"/>
    <property type="evidence" value="ECO:0007669"/>
    <property type="project" value="TreeGrafter"/>
</dbReference>
<keyword evidence="5" id="KW-0762">Sugar transport</keyword>
<dbReference type="PROSITE" id="PS51099">
    <property type="entry name" value="PTS_EIIB_TYPE_2"/>
    <property type="match status" value="1"/>
</dbReference>
<evidence type="ECO:0000256" key="5">
    <source>
        <dbReference type="ARBA" id="ARBA00022597"/>
    </source>
</evidence>
<dbReference type="InterPro" id="IPR003353">
    <property type="entry name" value="PTS_IIB_fruc"/>
</dbReference>
<dbReference type="SUPFAM" id="SSF55804">
    <property type="entry name" value="Phoshotransferase/anion transport protein"/>
    <property type="match status" value="1"/>
</dbReference>
<keyword evidence="7" id="KW-0598">Phosphotransferase system</keyword>
<dbReference type="RefSeq" id="WP_086036686.1">
    <property type="nucleotide sequence ID" value="NZ_CP046051.1"/>
</dbReference>
<keyword evidence="8 12" id="KW-0812">Transmembrane</keyword>
<dbReference type="InterPro" id="IPR016152">
    <property type="entry name" value="PTrfase/Anion_transptr"/>
</dbReference>
<feature type="domain" description="PTS EIIB type-2" evidence="14">
    <location>
        <begin position="165"/>
        <end position="260"/>
    </location>
</feature>
<dbReference type="NCBIfam" id="TIGR00829">
    <property type="entry name" value="FRU"/>
    <property type="match status" value="1"/>
</dbReference>
<dbReference type="InterPro" id="IPR036095">
    <property type="entry name" value="PTS_EIIB-like_sf"/>
</dbReference>
<dbReference type="PROSITE" id="PS51104">
    <property type="entry name" value="PTS_EIIC_TYPE_2"/>
    <property type="match status" value="1"/>
</dbReference>
<reference evidence="17" key="2">
    <citation type="journal article" date="2021" name="Appl. Environ. Microbiol.">
        <title>Adaptability of a Caproate-Producing Bacterium Contributes to Its Dominance in an Anaerobic Fermentation System.</title>
        <authorList>
            <person name="Wang H."/>
            <person name="Gu Y."/>
            <person name="Zhou W."/>
            <person name="Zhao D."/>
            <person name="Qiao Z."/>
            <person name="Zheng J."/>
            <person name="Gao J."/>
            <person name="Chen X."/>
            <person name="Ren C."/>
            <person name="Xu Y."/>
        </authorList>
    </citation>
    <scope>NUCLEOTIDE SEQUENCE</scope>
    <source>
        <strain evidence="17">JNU-WLY1368</strain>
    </source>
</reference>
<dbReference type="GO" id="GO:0009401">
    <property type="term" value="P:phosphoenolpyruvate-dependent sugar phosphotransferase system"/>
    <property type="evidence" value="ECO:0007669"/>
    <property type="project" value="UniProtKB-KW"/>
</dbReference>
<protein>
    <submittedName>
        <fullName evidence="16">PTS fructose transporter subunit IIC</fullName>
    </submittedName>
</protein>
<dbReference type="EMBL" id="CP046051">
    <property type="protein sequence ID" value="QKN24624.1"/>
    <property type="molecule type" value="Genomic_DNA"/>
</dbReference>
<dbReference type="Proteomes" id="UP000509623">
    <property type="component" value="Chromosome"/>
</dbReference>
<keyword evidence="3" id="KW-1003">Cell membrane</keyword>
<evidence type="ECO:0000256" key="7">
    <source>
        <dbReference type="ARBA" id="ARBA00022683"/>
    </source>
</evidence>
<evidence type="ECO:0000256" key="12">
    <source>
        <dbReference type="SAM" id="Phobius"/>
    </source>
</evidence>
<dbReference type="GO" id="GO:0005886">
    <property type="term" value="C:plasma membrane"/>
    <property type="evidence" value="ECO:0007669"/>
    <property type="project" value="UniProtKB-SubCell"/>
</dbReference>
<dbReference type="KEGG" id="clf:GJQ69_09150"/>
<feature type="transmembrane region" description="Helical" evidence="12">
    <location>
        <begin position="341"/>
        <end position="362"/>
    </location>
</feature>
<keyword evidence="2" id="KW-0813">Transport</keyword>
<keyword evidence="19" id="KW-1185">Reference proteome</keyword>
<dbReference type="CDD" id="cd00211">
    <property type="entry name" value="PTS_IIA_fru"/>
    <property type="match status" value="1"/>
</dbReference>
<sequence>MRIQDLLSPAACDLEAHVSTKRAALEHLLRLMEHTGCIADEKAFRENVLERESSVSTGCEGLAIPHGRCAAVLHPALAVMRVKEGCPFDALDQKPVYLFFLIAAPDGSAHMQLLSRLAQLLMDKSLVQSLLAAPDYAAFCHTLDLAETADEQRSAETKHSGSYTVVAVTACPLGVAHTYMAKRKLCATADKMGISLKVETHGACGVESKLTEAEIAGCRGVIVAADRALNLTRFAGKPLLRVPVSDGIHRPKQLLALASKGKAPVYHPDDAASASLPSPHHHIGHWLYSALMSGVSHMLPFVFCGGVLMALSFLLDSVFTPGAAGYSGIGSHSAVGPLFRLLGQISLSLMLPVLSAFTAIGIADRPGLMPGLVGGYLAAFGYCWQDGRLVSSQTSGLAITSSGFVGVIAAGFVGGLMVLGLKKLSSHLSDTVSTVVWPMLLYPLLGTLGIGLVCLLVLDPMCSQLNLWASGFLAELNLSTNPSVDIWVGALLACMMAADLGGPINKAAYLFGTAALISNGSAAPSSIMAAVMAGGMVPPLMMGLCTTFFPRLFTKKEQQLRLSSYLTGACFLTEGAIPFAAADPLRVLPSCMAGSALAGALCMLFRCRLSAPYGGIFVVPLMQGAPQFLLALGIGSAAGMFLLAFLKSAHFAKRKDAALAVSCSSAEAKS</sequence>
<evidence type="ECO:0000259" key="15">
    <source>
        <dbReference type="PROSITE" id="PS51104"/>
    </source>
</evidence>
<gene>
    <name evidence="16" type="ORF">GJQ69_09150</name>
    <name evidence="17" type="ORF">GKP14_03305</name>
</gene>
<dbReference type="Proteomes" id="UP000501316">
    <property type="component" value="Chromosome"/>
</dbReference>
<dbReference type="GO" id="GO:0005351">
    <property type="term" value="F:carbohydrate:proton symporter activity"/>
    <property type="evidence" value="ECO:0007669"/>
    <property type="project" value="InterPro"/>
</dbReference>
<dbReference type="InterPro" id="IPR003501">
    <property type="entry name" value="PTS_EIIB_2/3"/>
</dbReference>
<dbReference type="InterPro" id="IPR050864">
    <property type="entry name" value="Bacterial_PTS_Sugar_Transport"/>
</dbReference>
<feature type="transmembrane region" description="Helical" evidence="12">
    <location>
        <begin position="628"/>
        <end position="646"/>
    </location>
</feature>
<evidence type="ECO:0000256" key="3">
    <source>
        <dbReference type="ARBA" id="ARBA00022475"/>
    </source>
</evidence>
<dbReference type="PANTHER" id="PTHR30505:SF0">
    <property type="entry name" value="FRUCTOSE-LIKE PTS SYSTEM EIIBC COMPONENT-RELATED"/>
    <property type="match status" value="1"/>
</dbReference>
<organism evidence="16 18">
    <name type="scientific">Caproicibacterium lactatifermentans</name>
    <dbReference type="NCBI Taxonomy" id="2666138"/>
    <lineage>
        <taxon>Bacteria</taxon>
        <taxon>Bacillati</taxon>
        <taxon>Bacillota</taxon>
        <taxon>Clostridia</taxon>
        <taxon>Eubacteriales</taxon>
        <taxon>Oscillospiraceae</taxon>
        <taxon>Caproicibacterium</taxon>
    </lineage>
</organism>
<evidence type="ECO:0000256" key="6">
    <source>
        <dbReference type="ARBA" id="ARBA00022679"/>
    </source>
</evidence>
<dbReference type="Pfam" id="PF00359">
    <property type="entry name" value="PTS_EIIA_2"/>
    <property type="match status" value="1"/>
</dbReference>
<dbReference type="Gene3D" id="3.40.930.10">
    <property type="entry name" value="Mannitol-specific EII, Chain A"/>
    <property type="match status" value="1"/>
</dbReference>
<dbReference type="InterPro" id="IPR002178">
    <property type="entry name" value="PTS_EIIA_type-2_dom"/>
</dbReference>
<keyword evidence="6" id="KW-0808">Transferase</keyword>
<evidence type="ECO:0000259" key="14">
    <source>
        <dbReference type="PROSITE" id="PS51099"/>
    </source>
</evidence>
<feature type="domain" description="PTS EIIC type-2" evidence="15">
    <location>
        <begin position="287"/>
        <end position="654"/>
    </location>
</feature>
<name>A0A859DSH6_9FIRM</name>
<accession>A0A859DSH6</accession>
<dbReference type="Gene3D" id="3.40.50.2300">
    <property type="match status" value="1"/>
</dbReference>
<dbReference type="NCBIfam" id="TIGR01427">
    <property type="entry name" value="PTS_IIC_fructo"/>
    <property type="match status" value="1"/>
</dbReference>
<evidence type="ECO:0000256" key="1">
    <source>
        <dbReference type="ARBA" id="ARBA00004429"/>
    </source>
</evidence>
<dbReference type="GO" id="GO:0022877">
    <property type="term" value="F:protein-N(PI)-phosphohistidine-fructose phosphotransferase system transporter activity"/>
    <property type="evidence" value="ECO:0007669"/>
    <property type="project" value="InterPro"/>
</dbReference>
<feature type="transmembrane region" description="Helical" evidence="12">
    <location>
        <begin position="396"/>
        <end position="419"/>
    </location>
</feature>
<comment type="subcellular location">
    <subcellularLocation>
        <location evidence="1">Cell inner membrane</location>
        <topology evidence="1">Multi-pass membrane protein</topology>
    </subcellularLocation>
</comment>
<evidence type="ECO:0000259" key="13">
    <source>
        <dbReference type="PROSITE" id="PS51094"/>
    </source>
</evidence>
<dbReference type="InterPro" id="IPR013014">
    <property type="entry name" value="PTS_EIIC_2"/>
</dbReference>
<feature type="transmembrane region" description="Helical" evidence="12">
    <location>
        <begin position="368"/>
        <end position="384"/>
    </location>
</feature>
<dbReference type="SUPFAM" id="SSF52794">
    <property type="entry name" value="PTS system IIB component-like"/>
    <property type="match status" value="1"/>
</dbReference>
<feature type="transmembrane region" description="Helical" evidence="12">
    <location>
        <begin position="562"/>
        <end position="581"/>
    </location>
</feature>
<dbReference type="InterPro" id="IPR013011">
    <property type="entry name" value="PTS_EIIB_2"/>
</dbReference>
<reference evidence="17" key="3">
    <citation type="journal article" date="2022" name="Int. J. Syst. Evol. Microbiol.">
        <title>Caproicibacterium lactatifermentans sp. nov., isolated from pit clay used for the production of Chinese strong aroma-type liquor.</title>
        <authorList>
            <person name="Wang H."/>
            <person name="Gu Y."/>
            <person name="Zhao D."/>
            <person name="Qiao Z."/>
            <person name="Zheng J."/>
            <person name="Gao J."/>
            <person name="Ren C."/>
            <person name="Xu Y."/>
        </authorList>
    </citation>
    <scope>NUCLEOTIDE SEQUENCE</scope>
    <source>
        <strain evidence="17">JNU-WLY1368</strain>
    </source>
</reference>
<evidence type="ECO:0000313" key="18">
    <source>
        <dbReference type="Proteomes" id="UP000501316"/>
    </source>
</evidence>
<evidence type="ECO:0000256" key="2">
    <source>
        <dbReference type="ARBA" id="ARBA00022448"/>
    </source>
</evidence>
<evidence type="ECO:0000256" key="8">
    <source>
        <dbReference type="ARBA" id="ARBA00022692"/>
    </source>
</evidence>
<proteinExistence type="predicted"/>
<dbReference type="Pfam" id="PF02302">
    <property type="entry name" value="PTS_IIB"/>
    <property type="match status" value="1"/>
</dbReference>
<feature type="transmembrane region" description="Helical" evidence="12">
    <location>
        <begin position="298"/>
        <end position="320"/>
    </location>
</feature>
<evidence type="ECO:0000313" key="17">
    <source>
        <dbReference type="EMBL" id="QKO30123.1"/>
    </source>
</evidence>
<dbReference type="CDD" id="cd05569">
    <property type="entry name" value="PTS_IIB_fructose"/>
    <property type="match status" value="1"/>
</dbReference>
<dbReference type="GO" id="GO:0016301">
    <property type="term" value="F:kinase activity"/>
    <property type="evidence" value="ECO:0007669"/>
    <property type="project" value="UniProtKB-KW"/>
</dbReference>
<keyword evidence="10 12" id="KW-1133">Transmembrane helix</keyword>
<evidence type="ECO:0000256" key="10">
    <source>
        <dbReference type="ARBA" id="ARBA00022989"/>
    </source>
</evidence>
<feature type="transmembrane region" description="Helical" evidence="12">
    <location>
        <begin position="525"/>
        <end position="550"/>
    </location>
</feature>
<keyword evidence="9" id="KW-0418">Kinase</keyword>
<evidence type="ECO:0000313" key="16">
    <source>
        <dbReference type="EMBL" id="QKN24624.1"/>
    </source>
</evidence>
<dbReference type="PROSITE" id="PS51094">
    <property type="entry name" value="PTS_EIIA_TYPE_2"/>
    <property type="match status" value="1"/>
</dbReference>